<proteinExistence type="inferred from homology"/>
<dbReference type="EMBL" id="JALJEJ010000004">
    <property type="protein sequence ID" value="MCJ8210056.1"/>
    <property type="molecule type" value="Genomic_DNA"/>
</dbReference>
<evidence type="ECO:0000256" key="1">
    <source>
        <dbReference type="ARBA" id="ARBA00009175"/>
    </source>
</evidence>
<keyword evidence="3 5" id="KW-0732">Signal</keyword>
<dbReference type="CDD" id="cd13539">
    <property type="entry name" value="PBP2_AvModA"/>
    <property type="match status" value="1"/>
</dbReference>
<dbReference type="InterPro" id="IPR005950">
    <property type="entry name" value="ModA"/>
</dbReference>
<dbReference type="GO" id="GO:0030973">
    <property type="term" value="F:molybdate ion binding"/>
    <property type="evidence" value="ECO:0007669"/>
    <property type="project" value="InterPro"/>
</dbReference>
<dbReference type="RefSeq" id="WP_245129896.1">
    <property type="nucleotide sequence ID" value="NZ_JALJEJ010000004.1"/>
</dbReference>
<gene>
    <name evidence="6" type="primary">modA</name>
    <name evidence="6" type="ORF">MUY27_10075</name>
</gene>
<dbReference type="Pfam" id="PF13531">
    <property type="entry name" value="SBP_bac_11"/>
    <property type="match status" value="1"/>
</dbReference>
<evidence type="ECO:0000256" key="4">
    <source>
        <dbReference type="PIRSR" id="PIRSR004846-1"/>
    </source>
</evidence>
<protein>
    <submittedName>
        <fullName evidence="6">Molybdate ABC transporter substrate-binding protein</fullName>
    </submittedName>
</protein>
<dbReference type="InterPro" id="IPR044084">
    <property type="entry name" value="AvModA-like_subst-bd"/>
</dbReference>
<feature type="binding site" evidence="4">
    <location>
        <position position="56"/>
    </location>
    <ligand>
        <name>molybdate</name>
        <dbReference type="ChEBI" id="CHEBI:36264"/>
    </ligand>
</feature>
<feature type="signal peptide" evidence="5">
    <location>
        <begin position="1"/>
        <end position="19"/>
    </location>
</feature>
<dbReference type="NCBIfam" id="TIGR01256">
    <property type="entry name" value="modA"/>
    <property type="match status" value="1"/>
</dbReference>
<dbReference type="GO" id="GO:0015689">
    <property type="term" value="P:molybdate ion transport"/>
    <property type="evidence" value="ECO:0007669"/>
    <property type="project" value="InterPro"/>
</dbReference>
<evidence type="ECO:0000313" key="6">
    <source>
        <dbReference type="EMBL" id="MCJ8210056.1"/>
    </source>
</evidence>
<accession>A0A9X1X386</accession>
<comment type="similarity">
    <text evidence="1">Belongs to the bacterial solute-binding protein ModA family.</text>
</comment>
<sequence length="247" mass="27485">MKRFLLAVGLLVFSTFVQAQKVRVAVAANAQFVAQKIAEAFKKQTGIEAELIVSSSGKLTTQIEQGAPFDVFLSADMKYPEELYSKGFGLEKPRIYGYGQLVIWTLHQDVPLKQVADLQQKAFQKIAIGNPALAPYGEAAMQAIKALRLEATLKDKFVYGESIAQVNQYLLTGAVDAAFTAKSIVLDPSLQVRGKWIAVPQRFYLPIAQGMLIIKQLDQKNLNNSYKFYNFLVSSSAKQIFKLYGYK</sequence>
<organism evidence="6 7">
    <name type="scientific">Mucilaginibacter straminoryzae</name>
    <dbReference type="NCBI Taxonomy" id="2932774"/>
    <lineage>
        <taxon>Bacteria</taxon>
        <taxon>Pseudomonadati</taxon>
        <taxon>Bacteroidota</taxon>
        <taxon>Sphingobacteriia</taxon>
        <taxon>Sphingobacteriales</taxon>
        <taxon>Sphingobacteriaceae</taxon>
        <taxon>Mucilaginibacter</taxon>
    </lineage>
</organism>
<evidence type="ECO:0000256" key="2">
    <source>
        <dbReference type="ARBA" id="ARBA00022723"/>
    </source>
</evidence>
<evidence type="ECO:0000256" key="3">
    <source>
        <dbReference type="ARBA" id="ARBA00022729"/>
    </source>
</evidence>
<dbReference type="InterPro" id="IPR050682">
    <property type="entry name" value="ModA/WtpA"/>
</dbReference>
<feature type="chain" id="PRO_5040894862" evidence="5">
    <location>
        <begin position="20"/>
        <end position="247"/>
    </location>
</feature>
<keyword evidence="7" id="KW-1185">Reference proteome</keyword>
<evidence type="ECO:0000313" key="7">
    <source>
        <dbReference type="Proteomes" id="UP001139450"/>
    </source>
</evidence>
<dbReference type="PANTHER" id="PTHR30632">
    <property type="entry name" value="MOLYBDATE-BINDING PERIPLASMIC PROTEIN"/>
    <property type="match status" value="1"/>
</dbReference>
<keyword evidence="2 4" id="KW-0479">Metal-binding</keyword>
<dbReference type="SUPFAM" id="SSF53850">
    <property type="entry name" value="Periplasmic binding protein-like II"/>
    <property type="match status" value="1"/>
</dbReference>
<reference evidence="6" key="1">
    <citation type="submission" date="2022-04" db="EMBL/GenBank/DDBJ databases">
        <title>Mucilaginibacter sp. RS28 isolated from freshwater.</title>
        <authorList>
            <person name="Ko S.-R."/>
        </authorList>
    </citation>
    <scope>NUCLEOTIDE SEQUENCE</scope>
    <source>
        <strain evidence="6">RS28</strain>
    </source>
</reference>
<evidence type="ECO:0000256" key="5">
    <source>
        <dbReference type="SAM" id="SignalP"/>
    </source>
</evidence>
<comment type="caution">
    <text evidence="6">The sequence shown here is derived from an EMBL/GenBank/DDBJ whole genome shotgun (WGS) entry which is preliminary data.</text>
</comment>
<dbReference type="PANTHER" id="PTHR30632:SF14">
    <property type="entry name" value="TUNGSTATE_MOLYBDATE_CHROMATE-BINDING PROTEIN MODA"/>
    <property type="match status" value="1"/>
</dbReference>
<dbReference type="GO" id="GO:0046872">
    <property type="term" value="F:metal ion binding"/>
    <property type="evidence" value="ECO:0007669"/>
    <property type="project" value="UniProtKB-KW"/>
</dbReference>
<dbReference type="PIRSF" id="PIRSF004846">
    <property type="entry name" value="ModA"/>
    <property type="match status" value="1"/>
</dbReference>
<keyword evidence="4" id="KW-0500">Molybdenum</keyword>
<dbReference type="Gene3D" id="3.40.190.10">
    <property type="entry name" value="Periplasmic binding protein-like II"/>
    <property type="match status" value="2"/>
</dbReference>
<name>A0A9X1X386_9SPHI</name>
<dbReference type="AlphaFoldDB" id="A0A9X1X386"/>
<dbReference type="Proteomes" id="UP001139450">
    <property type="component" value="Unassembled WGS sequence"/>
</dbReference>
<feature type="binding site" evidence="4">
    <location>
        <position position="163"/>
    </location>
    <ligand>
        <name>molybdate</name>
        <dbReference type="ChEBI" id="CHEBI:36264"/>
    </ligand>
</feature>